<gene>
    <name evidence="3" type="ORF">KIH74_03340</name>
</gene>
<feature type="domain" description="PPM-type phosphatase" evidence="2">
    <location>
        <begin position="117"/>
        <end position="377"/>
    </location>
</feature>
<dbReference type="SUPFAM" id="SSF81606">
    <property type="entry name" value="PP2C-like"/>
    <property type="match status" value="1"/>
</dbReference>
<feature type="region of interest" description="Disordered" evidence="1">
    <location>
        <begin position="381"/>
        <end position="422"/>
    </location>
</feature>
<dbReference type="Gene3D" id="3.60.40.10">
    <property type="entry name" value="PPM-type phosphatase domain"/>
    <property type="match status" value="1"/>
</dbReference>
<sequence>MNENPPSDALSAPEPVAGQRIICPNCGEDAEPGDLFCEGCGQDLPDGITPVPADTTKRPGGMSHPAASSPTQSSDPDALNPACRTCGGTSFLDGWCETCGAPAVKLRDHWQERPASWVAAVSDRGVRHHRNEDGMAISARPEPGSRAVLVVCDGVSSSFDSDIASLNAARAAREVLDRPRPDVPSVAGRISAWSERLALAGEEANRQAVEAGRTPSGRPGERQDSPPSCTFAAAVVDSGVIVVGWVGDSRIYWIPDSGEPEQMSRDDSWATEQILAGVPREEAENGPRAHAITRWLGPDSPDTVPTRDSRVPDRPGWLLVCSDGLWNYCSTAHDMAGLVRGLAHESQGDPVLLANRLVDWANGQGGQDNITAALARIAPIPPQRGAAPAGGAEHTEARSEGATPTRPIDVPSSDTDYGNPDA</sequence>
<evidence type="ECO:0000313" key="3">
    <source>
        <dbReference type="EMBL" id="MBT0767941.1"/>
    </source>
</evidence>
<evidence type="ECO:0000256" key="1">
    <source>
        <dbReference type="SAM" id="MobiDB-lite"/>
    </source>
</evidence>
<evidence type="ECO:0000259" key="2">
    <source>
        <dbReference type="PROSITE" id="PS51746"/>
    </source>
</evidence>
<name>A0ABS5TA56_9ACTN</name>
<accession>A0ABS5TA56</accession>
<feature type="region of interest" description="Disordered" evidence="1">
    <location>
        <begin position="204"/>
        <end position="229"/>
    </location>
</feature>
<dbReference type="Proteomes" id="UP001197247">
    <property type="component" value="Unassembled WGS sequence"/>
</dbReference>
<dbReference type="SMART" id="SM00332">
    <property type="entry name" value="PP2Cc"/>
    <property type="match status" value="1"/>
</dbReference>
<feature type="region of interest" description="Disordered" evidence="1">
    <location>
        <begin position="46"/>
        <end position="78"/>
    </location>
</feature>
<dbReference type="RefSeq" id="WP_214154205.1">
    <property type="nucleotide sequence ID" value="NZ_JAHBAY010000001.1"/>
</dbReference>
<dbReference type="SMART" id="SM00331">
    <property type="entry name" value="PP2C_SIG"/>
    <property type="match status" value="1"/>
</dbReference>
<feature type="compositionally biased region" description="Low complexity" evidence="1">
    <location>
        <begin position="381"/>
        <end position="392"/>
    </location>
</feature>
<dbReference type="InterPro" id="IPR001932">
    <property type="entry name" value="PPM-type_phosphatase-like_dom"/>
</dbReference>
<dbReference type="EMBL" id="JAHBAY010000001">
    <property type="protein sequence ID" value="MBT0767941.1"/>
    <property type="molecule type" value="Genomic_DNA"/>
</dbReference>
<feature type="compositionally biased region" description="Polar residues" evidence="1">
    <location>
        <begin position="66"/>
        <end position="75"/>
    </location>
</feature>
<keyword evidence="4" id="KW-1185">Reference proteome</keyword>
<dbReference type="Pfam" id="PF13672">
    <property type="entry name" value="PP2C_2"/>
    <property type="match status" value="1"/>
</dbReference>
<comment type="caution">
    <text evidence="3">The sequence shown here is derived from an EMBL/GenBank/DDBJ whole genome shotgun (WGS) entry which is preliminary data.</text>
</comment>
<dbReference type="PROSITE" id="PS51746">
    <property type="entry name" value="PPM_2"/>
    <property type="match status" value="1"/>
</dbReference>
<dbReference type="InterPro" id="IPR036457">
    <property type="entry name" value="PPM-type-like_dom_sf"/>
</dbReference>
<proteinExistence type="predicted"/>
<reference evidence="3 4" key="1">
    <citation type="submission" date="2021-05" db="EMBL/GenBank/DDBJ databases">
        <title>Kineosporia and Streptomyces sp. nov. two new marine actinobacteria isolated from Coral.</title>
        <authorList>
            <person name="Buangrab K."/>
            <person name="Sutthacheep M."/>
            <person name="Yeemin T."/>
            <person name="Harunari E."/>
            <person name="Igarashi Y."/>
            <person name="Kanchanasin P."/>
            <person name="Tanasupawat S."/>
            <person name="Phongsopitanun W."/>
        </authorList>
    </citation>
    <scope>NUCLEOTIDE SEQUENCE [LARGE SCALE GENOMIC DNA]</scope>
    <source>
        <strain evidence="3 4">J2-2</strain>
    </source>
</reference>
<dbReference type="CDD" id="cd00143">
    <property type="entry name" value="PP2Cc"/>
    <property type="match status" value="1"/>
</dbReference>
<organism evidence="3 4">
    <name type="scientific">Kineosporia corallincola</name>
    <dbReference type="NCBI Taxonomy" id="2835133"/>
    <lineage>
        <taxon>Bacteria</taxon>
        <taxon>Bacillati</taxon>
        <taxon>Actinomycetota</taxon>
        <taxon>Actinomycetes</taxon>
        <taxon>Kineosporiales</taxon>
        <taxon>Kineosporiaceae</taxon>
        <taxon>Kineosporia</taxon>
    </lineage>
</organism>
<protein>
    <submittedName>
        <fullName evidence="3">Protein phosphatase 2C domain-containing protein</fullName>
    </submittedName>
</protein>
<evidence type="ECO:0000313" key="4">
    <source>
        <dbReference type="Proteomes" id="UP001197247"/>
    </source>
</evidence>